<evidence type="ECO:0000313" key="1">
    <source>
        <dbReference type="EMBL" id="TWI45640.1"/>
    </source>
</evidence>
<sequence>MERSAYRIELDLFSAYKKMRRLLIPIKDGNEQLFASKYKLLLPNEDKLRAELDRFSNGSWVKKGKRRPFLCLIFIGGLSPSV</sequence>
<keyword evidence="2" id="KW-1185">Reference proteome</keyword>
<dbReference type="EMBL" id="VLKY01000036">
    <property type="protein sequence ID" value="TWI45640.1"/>
    <property type="molecule type" value="Genomic_DNA"/>
</dbReference>
<proteinExistence type="predicted"/>
<accession>A0A562PN60</accession>
<dbReference type="AlphaFoldDB" id="A0A562PN60"/>
<dbReference type="RefSeq" id="WP_158635481.1">
    <property type="nucleotide sequence ID" value="NZ_VLKY01000036.1"/>
</dbReference>
<evidence type="ECO:0000313" key="2">
    <source>
        <dbReference type="Proteomes" id="UP000316905"/>
    </source>
</evidence>
<reference evidence="1 2" key="1">
    <citation type="journal article" date="2015" name="Stand. Genomic Sci.">
        <title>Genomic Encyclopedia of Bacterial and Archaeal Type Strains, Phase III: the genomes of soil and plant-associated and newly described type strains.</title>
        <authorList>
            <person name="Whitman W.B."/>
            <person name="Woyke T."/>
            <person name="Klenk H.P."/>
            <person name="Zhou Y."/>
            <person name="Lilburn T.G."/>
            <person name="Beck B.J."/>
            <person name="De Vos P."/>
            <person name="Vandamme P."/>
            <person name="Eisen J.A."/>
            <person name="Garrity G."/>
            <person name="Hugenholtz P."/>
            <person name="Kyrpides N.C."/>
        </authorList>
    </citation>
    <scope>NUCLEOTIDE SEQUENCE [LARGE SCALE GENOMIC DNA]</scope>
    <source>
        <strain evidence="1 2">CGMCC 1.6858</strain>
    </source>
</reference>
<organism evidence="1 2">
    <name type="scientific">Pseudomonas duriflava</name>
    <dbReference type="NCBI Taxonomy" id="459528"/>
    <lineage>
        <taxon>Bacteria</taxon>
        <taxon>Pseudomonadati</taxon>
        <taxon>Pseudomonadota</taxon>
        <taxon>Gammaproteobacteria</taxon>
        <taxon>Pseudomonadales</taxon>
        <taxon>Pseudomonadaceae</taxon>
        <taxon>Pseudomonas</taxon>
    </lineage>
</organism>
<comment type="caution">
    <text evidence="1">The sequence shown here is derived from an EMBL/GenBank/DDBJ whole genome shotgun (WGS) entry which is preliminary data.</text>
</comment>
<protein>
    <submittedName>
        <fullName evidence="1">Uncharacterized protein</fullName>
    </submittedName>
</protein>
<gene>
    <name evidence="1" type="ORF">IQ22_04591</name>
</gene>
<name>A0A562PN60_9PSED</name>
<dbReference type="Proteomes" id="UP000316905">
    <property type="component" value="Unassembled WGS sequence"/>
</dbReference>
<dbReference type="OrthoDB" id="9801263at2"/>